<dbReference type="InterPro" id="IPR000701">
    <property type="entry name" value="SuccDH_FuR_B_TM-su"/>
</dbReference>
<reference evidence="10" key="1">
    <citation type="journal article" date="2017" name="Gigascience">
        <title>The genome draft of coconut (Cocos nucifera).</title>
        <authorList>
            <person name="Xiao Y."/>
            <person name="Xu P."/>
            <person name="Fan H."/>
            <person name="Baudouin L."/>
            <person name="Xia W."/>
            <person name="Bocs S."/>
            <person name="Xu J."/>
            <person name="Li Q."/>
            <person name="Guo A."/>
            <person name="Zhou L."/>
            <person name="Li J."/>
            <person name="Wu Y."/>
            <person name="Ma Z."/>
            <person name="Armero A."/>
            <person name="Issali A.E."/>
            <person name="Liu N."/>
            <person name="Peng M."/>
            <person name="Yang Y."/>
        </authorList>
    </citation>
    <scope>NUCLEOTIDE SEQUENCE</scope>
    <source>
        <tissue evidence="10">Spear leaf of Hainan Tall coconut</tissue>
    </source>
</reference>
<dbReference type="EMBL" id="CM017877">
    <property type="protein sequence ID" value="KAG1347320.1"/>
    <property type="molecule type" value="Genomic_DNA"/>
</dbReference>
<keyword evidence="3" id="KW-0349">Heme</keyword>
<dbReference type="SUPFAM" id="SSF81343">
    <property type="entry name" value="Fumarate reductase respiratory complex transmembrane subunits"/>
    <property type="match status" value="1"/>
</dbReference>
<feature type="transmembrane region" description="Helical" evidence="9">
    <location>
        <begin position="95"/>
        <end position="117"/>
    </location>
</feature>
<evidence type="ECO:0000256" key="6">
    <source>
        <dbReference type="ARBA" id="ARBA00022989"/>
    </source>
</evidence>
<dbReference type="Proteomes" id="UP000797356">
    <property type="component" value="Chromosome 6"/>
</dbReference>
<dbReference type="GO" id="GO:0045273">
    <property type="term" value="C:respiratory chain complex II (succinate dehydrogenase)"/>
    <property type="evidence" value="ECO:0007669"/>
    <property type="project" value="UniProtKB-ARBA"/>
</dbReference>
<dbReference type="GO" id="GO:0009055">
    <property type="term" value="F:electron transfer activity"/>
    <property type="evidence" value="ECO:0007669"/>
    <property type="project" value="InterPro"/>
</dbReference>
<evidence type="ECO:0000256" key="9">
    <source>
        <dbReference type="SAM" id="Phobius"/>
    </source>
</evidence>
<dbReference type="Pfam" id="PF01127">
    <property type="entry name" value="Sdh_cyt"/>
    <property type="match status" value="1"/>
</dbReference>
<reference evidence="10" key="2">
    <citation type="submission" date="2019-07" db="EMBL/GenBank/DDBJ databases">
        <authorList>
            <person name="Yang Y."/>
            <person name="Bocs S."/>
            <person name="Baudouin L."/>
        </authorList>
    </citation>
    <scope>NUCLEOTIDE SEQUENCE</scope>
    <source>
        <tissue evidence="10">Spear leaf of Hainan Tall coconut</tissue>
    </source>
</reference>
<dbReference type="OrthoDB" id="588261at2759"/>
<dbReference type="PANTHER" id="PTHR10978:SF18">
    <property type="entry name" value="SUCCINATE DEHYDROGENASE SUBUNIT 3-1, MITOCHONDRIAL"/>
    <property type="match status" value="1"/>
</dbReference>
<evidence type="ECO:0000256" key="1">
    <source>
        <dbReference type="ARBA" id="ARBA00004434"/>
    </source>
</evidence>
<keyword evidence="4 9" id="KW-0812">Transmembrane</keyword>
<protein>
    <submittedName>
        <fullName evidence="10">Succinate dehydrogenase subunit 3-2, mitochondrial</fullName>
    </submittedName>
</protein>
<keyword evidence="7" id="KW-0408">Iron</keyword>
<comment type="caution">
    <text evidence="10">The sequence shown here is derived from an EMBL/GenBank/DDBJ whole genome shotgun (WGS) entry which is preliminary data.</text>
</comment>
<dbReference type="Gene3D" id="1.20.1300.10">
    <property type="entry name" value="Fumarate reductase/succinate dehydrogenase, transmembrane subunit"/>
    <property type="match status" value="1"/>
</dbReference>
<evidence type="ECO:0000313" key="10">
    <source>
        <dbReference type="EMBL" id="KAG1347320.1"/>
    </source>
</evidence>
<name>A0A8K0N383_COCNU</name>
<dbReference type="InterPro" id="IPR034804">
    <property type="entry name" value="SQR/QFR_C/D"/>
</dbReference>
<keyword evidence="5" id="KW-0479">Metal-binding</keyword>
<keyword evidence="11" id="KW-1185">Reference proteome</keyword>
<evidence type="ECO:0000256" key="8">
    <source>
        <dbReference type="ARBA" id="ARBA00023136"/>
    </source>
</evidence>
<proteinExistence type="predicted"/>
<dbReference type="GO" id="GO:0046872">
    <property type="term" value="F:metal ion binding"/>
    <property type="evidence" value="ECO:0007669"/>
    <property type="project" value="UniProtKB-KW"/>
</dbReference>
<dbReference type="AlphaFoldDB" id="A0A8K0N383"/>
<keyword evidence="8 9" id="KW-0472">Membrane</keyword>
<evidence type="ECO:0000256" key="7">
    <source>
        <dbReference type="ARBA" id="ARBA00023004"/>
    </source>
</evidence>
<dbReference type="GO" id="GO:0006099">
    <property type="term" value="P:tricarboxylic acid cycle"/>
    <property type="evidence" value="ECO:0007669"/>
    <property type="project" value="InterPro"/>
</dbReference>
<gene>
    <name evidence="10" type="ORF">COCNU_06G011490</name>
</gene>
<evidence type="ECO:0000256" key="3">
    <source>
        <dbReference type="ARBA" id="ARBA00022617"/>
    </source>
</evidence>
<accession>A0A8K0N383</accession>
<comment type="subcellular location">
    <subcellularLocation>
        <location evidence="1">Mitochondrion inner membrane</location>
        <topology evidence="1">Single-pass membrane protein</topology>
    </subcellularLocation>
</comment>
<comment type="subunit">
    <text evidence="2">Component of complex II composed of eight subunits in plants: four classical SDH subunits SDH1, SDH2, SDH3 and SDH4 (a flavoprotein (FP), an iron-sulfur protein (IP), and a cytochrome b composed of a large and a small subunit.), as well as four subunits unknown in mitochondria from bacteria and heterotrophic eukaryotes.</text>
</comment>
<dbReference type="GO" id="GO:0005743">
    <property type="term" value="C:mitochondrial inner membrane"/>
    <property type="evidence" value="ECO:0007669"/>
    <property type="project" value="UniProtKB-SubCell"/>
</dbReference>
<evidence type="ECO:0000313" key="11">
    <source>
        <dbReference type="Proteomes" id="UP000797356"/>
    </source>
</evidence>
<keyword evidence="6 9" id="KW-1133">Transmembrane helix</keyword>
<dbReference type="InterPro" id="IPR014314">
    <property type="entry name" value="Succ_DH_cytb556"/>
</dbReference>
<sequence>MALKAKSAVAGGWFLRSLPSLEQLGGYKTFTRSPCGSSFYLGTSQPMNSSHGNRALHASRALSKSNKVVSNRPLSPHLPLKKPQLSATYSISHRIFGAAVASSILLIPAAMKFSLLYDV</sequence>
<evidence type="ECO:0000256" key="2">
    <source>
        <dbReference type="ARBA" id="ARBA00011313"/>
    </source>
</evidence>
<organism evidence="10 11">
    <name type="scientific">Cocos nucifera</name>
    <name type="common">Coconut palm</name>
    <dbReference type="NCBI Taxonomy" id="13894"/>
    <lineage>
        <taxon>Eukaryota</taxon>
        <taxon>Viridiplantae</taxon>
        <taxon>Streptophyta</taxon>
        <taxon>Embryophyta</taxon>
        <taxon>Tracheophyta</taxon>
        <taxon>Spermatophyta</taxon>
        <taxon>Magnoliopsida</taxon>
        <taxon>Liliopsida</taxon>
        <taxon>Arecaceae</taxon>
        <taxon>Arecoideae</taxon>
        <taxon>Cocoseae</taxon>
        <taxon>Attaleinae</taxon>
        <taxon>Cocos</taxon>
    </lineage>
</organism>
<evidence type="ECO:0000256" key="5">
    <source>
        <dbReference type="ARBA" id="ARBA00022723"/>
    </source>
</evidence>
<dbReference type="GO" id="GO:0006121">
    <property type="term" value="P:mitochondrial electron transport, succinate to ubiquinone"/>
    <property type="evidence" value="ECO:0007669"/>
    <property type="project" value="TreeGrafter"/>
</dbReference>
<dbReference type="PANTHER" id="PTHR10978">
    <property type="entry name" value="SUCCINATE DEHYDROGENASE CYTOCHROME B560 SUBUNIT"/>
    <property type="match status" value="1"/>
</dbReference>
<evidence type="ECO:0000256" key="4">
    <source>
        <dbReference type="ARBA" id="ARBA00022692"/>
    </source>
</evidence>